<reference evidence="2" key="1">
    <citation type="journal article" date="2020" name="bioRxiv">
        <title>Chromosome-level reference genome of the European wasp spider Argiope bruennichi: a resource for studies on range expansion and evolutionary adaptation.</title>
        <authorList>
            <person name="Sheffer M.M."/>
            <person name="Hoppe A."/>
            <person name="Krehenwinkel H."/>
            <person name="Uhl G."/>
            <person name="Kuss A.W."/>
            <person name="Jensen L."/>
            <person name="Jensen C."/>
            <person name="Gillespie R.G."/>
            <person name="Hoff K.J."/>
            <person name="Prost S."/>
        </authorList>
    </citation>
    <scope>NUCLEOTIDE SEQUENCE</scope>
</reference>
<evidence type="ECO:0000313" key="3">
    <source>
        <dbReference type="Proteomes" id="UP000807504"/>
    </source>
</evidence>
<gene>
    <name evidence="2" type="ORF">HNY73_021081</name>
</gene>
<dbReference type="AlphaFoldDB" id="A0A8T0ECT5"/>
<comment type="caution">
    <text evidence="2">The sequence shown here is derived from an EMBL/GenBank/DDBJ whole genome shotgun (WGS) entry which is preliminary data.</text>
</comment>
<keyword evidence="3" id="KW-1185">Reference proteome</keyword>
<protein>
    <submittedName>
        <fullName evidence="2">Uncharacterized protein</fullName>
    </submittedName>
</protein>
<accession>A0A8T0ECT5</accession>
<feature type="compositionally biased region" description="Basic residues" evidence="1">
    <location>
        <begin position="68"/>
        <end position="79"/>
    </location>
</feature>
<evidence type="ECO:0000256" key="1">
    <source>
        <dbReference type="SAM" id="MobiDB-lite"/>
    </source>
</evidence>
<reference evidence="2" key="2">
    <citation type="submission" date="2020-06" db="EMBL/GenBank/DDBJ databases">
        <authorList>
            <person name="Sheffer M."/>
        </authorList>
    </citation>
    <scope>NUCLEOTIDE SEQUENCE</scope>
</reference>
<dbReference type="Proteomes" id="UP000807504">
    <property type="component" value="Unassembled WGS sequence"/>
</dbReference>
<name>A0A8T0ECT5_ARGBR</name>
<proteinExistence type="predicted"/>
<feature type="region of interest" description="Disordered" evidence="1">
    <location>
        <begin position="64"/>
        <end position="100"/>
    </location>
</feature>
<dbReference type="EMBL" id="JABXBU010002230">
    <property type="protein sequence ID" value="KAF8768241.1"/>
    <property type="molecule type" value="Genomic_DNA"/>
</dbReference>
<organism evidence="2 3">
    <name type="scientific">Argiope bruennichi</name>
    <name type="common">Wasp spider</name>
    <name type="synonym">Aranea bruennichi</name>
    <dbReference type="NCBI Taxonomy" id="94029"/>
    <lineage>
        <taxon>Eukaryota</taxon>
        <taxon>Metazoa</taxon>
        <taxon>Ecdysozoa</taxon>
        <taxon>Arthropoda</taxon>
        <taxon>Chelicerata</taxon>
        <taxon>Arachnida</taxon>
        <taxon>Araneae</taxon>
        <taxon>Araneomorphae</taxon>
        <taxon>Entelegynae</taxon>
        <taxon>Araneoidea</taxon>
        <taxon>Araneidae</taxon>
        <taxon>Argiope</taxon>
    </lineage>
</organism>
<sequence length="142" mass="16194">MQDHCTILHLSFAFHSQLYVVGHFSLNVLRARNSSSFDQAYLSDIRDRADNVNQRITKLDAREEKNASKRVKKNRGNHKFRSETIGMKTRRISRTLPTPISNTGCVLSHPSDGKNASCYRNSTLSLRLAEEKKSARTPLKYS</sequence>
<evidence type="ECO:0000313" key="2">
    <source>
        <dbReference type="EMBL" id="KAF8768241.1"/>
    </source>
</evidence>